<dbReference type="Pfam" id="PF04434">
    <property type="entry name" value="SWIM"/>
    <property type="match status" value="1"/>
</dbReference>
<proteinExistence type="predicted"/>
<gene>
    <name evidence="3" type="ORF">NIES2135_53460</name>
</gene>
<evidence type="ECO:0000313" key="3">
    <source>
        <dbReference type="EMBL" id="BAY58473.1"/>
    </source>
</evidence>
<feature type="domain" description="SWIM-type" evidence="2">
    <location>
        <begin position="86"/>
        <end position="117"/>
    </location>
</feature>
<accession>A0A1Z4JP90</accession>
<dbReference type="GO" id="GO:0008270">
    <property type="term" value="F:zinc ion binding"/>
    <property type="evidence" value="ECO:0007669"/>
    <property type="project" value="UniProtKB-KW"/>
</dbReference>
<evidence type="ECO:0000256" key="1">
    <source>
        <dbReference type="PROSITE-ProRule" id="PRU00325"/>
    </source>
</evidence>
<dbReference type="InterPro" id="IPR007527">
    <property type="entry name" value="Znf_SWIM"/>
</dbReference>
<sequence length="124" mass="13936">MFTKSAAKRILASLATKIEAVRELKNVVQVTYRTRKGRCSTFISKKAFERDFVEFRKAGAKSLIVETVKFQSGVFNVYNTEKKSQYVVNTQFACTCEDYQQHQKPCKHVYAVLGVGSLADAIAA</sequence>
<keyword evidence="1" id="KW-0862">Zinc</keyword>
<name>A0A1Z4JP90_LEPBY</name>
<reference evidence="3 4" key="1">
    <citation type="submission" date="2017-06" db="EMBL/GenBank/DDBJ databases">
        <title>Genome sequencing of cyanobaciteial culture collection at National Institute for Environmental Studies (NIES).</title>
        <authorList>
            <person name="Hirose Y."/>
            <person name="Shimura Y."/>
            <person name="Fujisawa T."/>
            <person name="Nakamura Y."/>
            <person name="Kawachi M."/>
        </authorList>
    </citation>
    <scope>NUCLEOTIDE SEQUENCE [LARGE SCALE GENOMIC DNA]</scope>
    <source>
        <strain evidence="3 4">NIES-2135</strain>
    </source>
</reference>
<dbReference type="EMBL" id="AP018203">
    <property type="protein sequence ID" value="BAY58473.1"/>
    <property type="molecule type" value="Genomic_DNA"/>
</dbReference>
<dbReference type="Proteomes" id="UP000217895">
    <property type="component" value="Chromosome"/>
</dbReference>
<organism evidence="3 4">
    <name type="scientific">Leptolyngbya boryana NIES-2135</name>
    <dbReference type="NCBI Taxonomy" id="1973484"/>
    <lineage>
        <taxon>Bacteria</taxon>
        <taxon>Bacillati</taxon>
        <taxon>Cyanobacteriota</taxon>
        <taxon>Cyanophyceae</taxon>
        <taxon>Leptolyngbyales</taxon>
        <taxon>Leptolyngbyaceae</taxon>
        <taxon>Leptolyngbya group</taxon>
        <taxon>Leptolyngbya</taxon>
    </lineage>
</organism>
<evidence type="ECO:0000313" key="4">
    <source>
        <dbReference type="Proteomes" id="UP000217895"/>
    </source>
</evidence>
<keyword evidence="1" id="KW-0479">Metal-binding</keyword>
<evidence type="ECO:0000259" key="2">
    <source>
        <dbReference type="PROSITE" id="PS50966"/>
    </source>
</evidence>
<dbReference type="PROSITE" id="PS50966">
    <property type="entry name" value="ZF_SWIM"/>
    <property type="match status" value="1"/>
</dbReference>
<protein>
    <recommendedName>
        <fullName evidence="2">SWIM-type domain-containing protein</fullName>
    </recommendedName>
</protein>
<keyword evidence="1" id="KW-0863">Zinc-finger</keyword>
<keyword evidence="4" id="KW-1185">Reference proteome</keyword>
<dbReference type="AlphaFoldDB" id="A0A1Z4JP90"/>